<dbReference type="SUPFAM" id="SSF51905">
    <property type="entry name" value="FAD/NAD(P)-binding domain"/>
    <property type="match status" value="1"/>
</dbReference>
<dbReference type="InterPro" id="IPR050703">
    <property type="entry name" value="Flavin_MAO"/>
</dbReference>
<comment type="caution">
    <text evidence="3">The sequence shown here is derived from an EMBL/GenBank/DDBJ whole genome shotgun (WGS) entry which is preliminary data.</text>
</comment>
<dbReference type="SUPFAM" id="SSF54373">
    <property type="entry name" value="FAD-linked reductases, C-terminal domain"/>
    <property type="match status" value="1"/>
</dbReference>
<evidence type="ECO:0000313" key="4">
    <source>
        <dbReference type="Proteomes" id="UP000646365"/>
    </source>
</evidence>
<dbReference type="InterPro" id="IPR002937">
    <property type="entry name" value="Amino_oxidase"/>
</dbReference>
<reference evidence="3" key="1">
    <citation type="journal article" date="2014" name="Int. J. Syst. Evol. Microbiol.">
        <title>Complete genome sequence of Corynebacterium casei LMG S-19264T (=DSM 44701T), isolated from a smear-ripened cheese.</title>
        <authorList>
            <consortium name="US DOE Joint Genome Institute (JGI-PGF)"/>
            <person name="Walter F."/>
            <person name="Albersmeier A."/>
            <person name="Kalinowski J."/>
            <person name="Ruckert C."/>
        </authorList>
    </citation>
    <scope>NUCLEOTIDE SEQUENCE</scope>
    <source>
        <strain evidence="3">CGMCC 1.15725</strain>
    </source>
</reference>
<proteinExistence type="inferred from homology"/>
<evidence type="ECO:0000259" key="2">
    <source>
        <dbReference type="Pfam" id="PF01593"/>
    </source>
</evidence>
<evidence type="ECO:0000313" key="3">
    <source>
        <dbReference type="EMBL" id="GGF26940.1"/>
    </source>
</evidence>
<organism evidence="3 4">
    <name type="scientific">Aliidongia dinghuensis</name>
    <dbReference type="NCBI Taxonomy" id="1867774"/>
    <lineage>
        <taxon>Bacteria</taxon>
        <taxon>Pseudomonadati</taxon>
        <taxon>Pseudomonadota</taxon>
        <taxon>Alphaproteobacteria</taxon>
        <taxon>Rhodospirillales</taxon>
        <taxon>Dongiaceae</taxon>
        <taxon>Aliidongia</taxon>
    </lineage>
</organism>
<reference evidence="3" key="2">
    <citation type="submission" date="2020-09" db="EMBL/GenBank/DDBJ databases">
        <authorList>
            <person name="Sun Q."/>
            <person name="Zhou Y."/>
        </authorList>
    </citation>
    <scope>NUCLEOTIDE SEQUENCE</scope>
    <source>
        <strain evidence="3">CGMCC 1.15725</strain>
    </source>
</reference>
<dbReference type="Proteomes" id="UP000646365">
    <property type="component" value="Unassembled WGS sequence"/>
</dbReference>
<sequence length="383" mass="40860">MLTARFGIVGGGLSGLWAAALLEEQGIDDYVLLEAREMFGGRIRSEAVGAEVDGEQPTAGCFDLGATWFWPALQPELAALVSNLGLDAFEQYEAGDMLVDRSELGAPSRVRGYLSSPASMRIAGGMGALVDAIRRRLKSTRLMRGQRVRTIRHTGTDIALDTEDAGGRGATYRVAHVLLAVPPRLATATIEFMPSLPDALALAWRQTGTWMAPHAKYVAIYDAPFWRDQGLSGEARSMVGPLAEIHDASAPGGDAALFGFFGIASETRRRASEDMLRVHCRAQLARLFGASAAMPKAELLKDWAGDPYTATVADLHADSSHADAPEPSPRHGIWRGRIVGIASEWSPRFPGYVAGAVEAAGQGVAALTSPEIIRSSSPIPAKE</sequence>
<dbReference type="Gene3D" id="3.50.50.60">
    <property type="entry name" value="FAD/NAD(P)-binding domain"/>
    <property type="match status" value="2"/>
</dbReference>
<gene>
    <name evidence="3" type="ORF">GCM10011611_36190</name>
</gene>
<evidence type="ECO:0000256" key="1">
    <source>
        <dbReference type="ARBA" id="ARBA00005995"/>
    </source>
</evidence>
<dbReference type="PANTHER" id="PTHR43563">
    <property type="entry name" value="AMINE OXIDASE"/>
    <property type="match status" value="1"/>
</dbReference>
<dbReference type="EMBL" id="BMJQ01000009">
    <property type="protein sequence ID" value="GGF26940.1"/>
    <property type="molecule type" value="Genomic_DNA"/>
</dbReference>
<accession>A0A8J2YW81</accession>
<comment type="similarity">
    <text evidence="1">Belongs to the flavin monoamine oxidase family.</text>
</comment>
<dbReference type="AlphaFoldDB" id="A0A8J2YW81"/>
<feature type="domain" description="Amine oxidase" evidence="2">
    <location>
        <begin position="119"/>
        <end position="361"/>
    </location>
</feature>
<feature type="domain" description="Amine oxidase" evidence="2">
    <location>
        <begin position="13"/>
        <end position="91"/>
    </location>
</feature>
<dbReference type="InterPro" id="IPR036188">
    <property type="entry name" value="FAD/NAD-bd_sf"/>
</dbReference>
<dbReference type="PANTHER" id="PTHR43563:SF1">
    <property type="entry name" value="AMINE OXIDASE [FLAVIN-CONTAINING] B"/>
    <property type="match status" value="1"/>
</dbReference>
<dbReference type="GO" id="GO:0016491">
    <property type="term" value="F:oxidoreductase activity"/>
    <property type="evidence" value="ECO:0007669"/>
    <property type="project" value="InterPro"/>
</dbReference>
<keyword evidence="4" id="KW-1185">Reference proteome</keyword>
<name>A0A8J2YW81_9PROT</name>
<protein>
    <recommendedName>
        <fullName evidence="2">Amine oxidase domain-containing protein</fullName>
    </recommendedName>
</protein>
<dbReference type="RefSeq" id="WP_189048277.1">
    <property type="nucleotide sequence ID" value="NZ_BMJQ01000009.1"/>
</dbReference>
<dbReference type="Pfam" id="PF01593">
    <property type="entry name" value="Amino_oxidase"/>
    <property type="match status" value="2"/>
</dbReference>